<dbReference type="InterPro" id="IPR004358">
    <property type="entry name" value="Sig_transdc_His_kin-like_C"/>
</dbReference>
<evidence type="ECO:0000259" key="9">
    <source>
        <dbReference type="PROSITE" id="PS50109"/>
    </source>
</evidence>
<dbReference type="InterPro" id="IPR005467">
    <property type="entry name" value="His_kinase_dom"/>
</dbReference>
<dbReference type="SMART" id="SM00065">
    <property type="entry name" value="GAF"/>
    <property type="match status" value="1"/>
</dbReference>
<name>A0A841JBR3_9SPHI</name>
<evidence type="ECO:0000256" key="7">
    <source>
        <dbReference type="ARBA" id="ARBA00022840"/>
    </source>
</evidence>
<gene>
    <name evidence="10" type="ORF">HDF22_001122</name>
</gene>
<dbReference type="GO" id="GO:0000155">
    <property type="term" value="F:phosphorelay sensor kinase activity"/>
    <property type="evidence" value="ECO:0007669"/>
    <property type="project" value="InterPro"/>
</dbReference>
<comment type="caution">
    <text evidence="10">The sequence shown here is derived from an EMBL/GenBank/DDBJ whole genome shotgun (WGS) entry which is preliminary data.</text>
</comment>
<sequence length="396" mass="43716">MVDIETDFTADVEAVSSIDAVPSILEVICRSTGMGFAAVARVTPERWIACAVRDEIQFGLKPGGELKVETTICHEIRQNHQAVVIDHVAEDELYAHHHTPAMYGIQSYISIPIMLKDGSFFGTLCAIDPRPARLNNPETIGMFKLFAELIAFHLNAIERLAISESKLQEELKTAELREQFIAILGHDLRNPLGAVSNVAQLLLRMPLDERTKRLATIVQDSSYRMKEMIENILDFASGRLGGGITLARKNDEPLADTLSQVLTELKLIWPDRVINAQLNITQPVNCDRRRIAQLFSNLLSNALTHGEKDTPVDVKAFNAENEFVLSVSNSAKQISDEIMERLFQPFSRGDIKPGQKGLGLGLYIASEIANAHGGTLTVSSADNKVCFTLQIPTTIS</sequence>
<dbReference type="PRINTS" id="PR00344">
    <property type="entry name" value="BCTRLSENSOR"/>
</dbReference>
<organism evidence="10 11">
    <name type="scientific">Mucilaginibacter lappiensis</name>
    <dbReference type="NCBI Taxonomy" id="354630"/>
    <lineage>
        <taxon>Bacteria</taxon>
        <taxon>Pseudomonadati</taxon>
        <taxon>Bacteroidota</taxon>
        <taxon>Sphingobacteriia</taxon>
        <taxon>Sphingobacteriales</taxon>
        <taxon>Sphingobacteriaceae</taxon>
        <taxon>Mucilaginibacter</taxon>
    </lineage>
</organism>
<dbReference type="InterPro" id="IPR050351">
    <property type="entry name" value="BphY/WalK/GraS-like"/>
</dbReference>
<dbReference type="InterPro" id="IPR003018">
    <property type="entry name" value="GAF"/>
</dbReference>
<accession>A0A841JBR3</accession>
<dbReference type="SUPFAM" id="SSF55781">
    <property type="entry name" value="GAF domain-like"/>
    <property type="match status" value="1"/>
</dbReference>
<dbReference type="GO" id="GO:0005524">
    <property type="term" value="F:ATP binding"/>
    <property type="evidence" value="ECO:0007669"/>
    <property type="project" value="UniProtKB-KW"/>
</dbReference>
<dbReference type="SMART" id="SM00388">
    <property type="entry name" value="HisKA"/>
    <property type="match status" value="1"/>
</dbReference>
<dbReference type="Pfam" id="PF00512">
    <property type="entry name" value="HisKA"/>
    <property type="match status" value="1"/>
</dbReference>
<dbReference type="GO" id="GO:0000156">
    <property type="term" value="F:phosphorelay response regulator activity"/>
    <property type="evidence" value="ECO:0007669"/>
    <property type="project" value="TreeGrafter"/>
</dbReference>
<dbReference type="PROSITE" id="PS50109">
    <property type="entry name" value="HIS_KIN"/>
    <property type="match status" value="1"/>
</dbReference>
<evidence type="ECO:0000256" key="6">
    <source>
        <dbReference type="ARBA" id="ARBA00022777"/>
    </source>
</evidence>
<dbReference type="SMART" id="SM00387">
    <property type="entry name" value="HATPase_c"/>
    <property type="match status" value="1"/>
</dbReference>
<evidence type="ECO:0000256" key="1">
    <source>
        <dbReference type="ARBA" id="ARBA00000085"/>
    </source>
</evidence>
<dbReference type="InterPro" id="IPR029016">
    <property type="entry name" value="GAF-like_dom_sf"/>
</dbReference>
<dbReference type="GO" id="GO:0030295">
    <property type="term" value="F:protein kinase activator activity"/>
    <property type="evidence" value="ECO:0007669"/>
    <property type="project" value="TreeGrafter"/>
</dbReference>
<dbReference type="InterPro" id="IPR003594">
    <property type="entry name" value="HATPase_dom"/>
</dbReference>
<keyword evidence="4" id="KW-0808">Transferase</keyword>
<dbReference type="InterPro" id="IPR003661">
    <property type="entry name" value="HisK_dim/P_dom"/>
</dbReference>
<dbReference type="PANTHER" id="PTHR42878">
    <property type="entry name" value="TWO-COMPONENT HISTIDINE KINASE"/>
    <property type="match status" value="1"/>
</dbReference>
<dbReference type="InterPro" id="IPR036097">
    <property type="entry name" value="HisK_dim/P_sf"/>
</dbReference>
<dbReference type="PANTHER" id="PTHR42878:SF7">
    <property type="entry name" value="SENSOR HISTIDINE KINASE GLRK"/>
    <property type="match status" value="1"/>
</dbReference>
<evidence type="ECO:0000256" key="8">
    <source>
        <dbReference type="ARBA" id="ARBA00023012"/>
    </source>
</evidence>
<keyword evidence="8" id="KW-0902">Two-component regulatory system</keyword>
<evidence type="ECO:0000256" key="2">
    <source>
        <dbReference type="ARBA" id="ARBA00012438"/>
    </source>
</evidence>
<dbReference type="SUPFAM" id="SSF55874">
    <property type="entry name" value="ATPase domain of HSP90 chaperone/DNA topoisomerase II/histidine kinase"/>
    <property type="match status" value="1"/>
</dbReference>
<dbReference type="CDD" id="cd00082">
    <property type="entry name" value="HisKA"/>
    <property type="match status" value="1"/>
</dbReference>
<evidence type="ECO:0000256" key="3">
    <source>
        <dbReference type="ARBA" id="ARBA00022553"/>
    </source>
</evidence>
<dbReference type="Gene3D" id="3.30.450.40">
    <property type="match status" value="1"/>
</dbReference>
<feature type="domain" description="Histidine kinase" evidence="9">
    <location>
        <begin position="183"/>
        <end position="395"/>
    </location>
</feature>
<dbReference type="RefSeq" id="WP_260170816.1">
    <property type="nucleotide sequence ID" value="NZ_JACHCA010000003.1"/>
</dbReference>
<dbReference type="Pfam" id="PF01590">
    <property type="entry name" value="GAF"/>
    <property type="match status" value="1"/>
</dbReference>
<dbReference type="GO" id="GO:0007234">
    <property type="term" value="P:osmosensory signaling via phosphorelay pathway"/>
    <property type="evidence" value="ECO:0007669"/>
    <property type="project" value="TreeGrafter"/>
</dbReference>
<dbReference type="Gene3D" id="1.10.287.130">
    <property type="match status" value="1"/>
</dbReference>
<dbReference type="CDD" id="cd00075">
    <property type="entry name" value="HATPase"/>
    <property type="match status" value="1"/>
</dbReference>
<keyword evidence="7" id="KW-0067">ATP-binding</keyword>
<keyword evidence="3" id="KW-0597">Phosphoprotein</keyword>
<keyword evidence="6" id="KW-0418">Kinase</keyword>
<comment type="catalytic activity">
    <reaction evidence="1">
        <text>ATP + protein L-histidine = ADP + protein N-phospho-L-histidine.</text>
        <dbReference type="EC" id="2.7.13.3"/>
    </reaction>
</comment>
<dbReference type="Gene3D" id="3.30.565.10">
    <property type="entry name" value="Histidine kinase-like ATPase, C-terminal domain"/>
    <property type="match status" value="1"/>
</dbReference>
<evidence type="ECO:0000256" key="4">
    <source>
        <dbReference type="ARBA" id="ARBA00022679"/>
    </source>
</evidence>
<dbReference type="AlphaFoldDB" id="A0A841JBR3"/>
<protein>
    <recommendedName>
        <fullName evidence="2">histidine kinase</fullName>
        <ecNumber evidence="2">2.7.13.3</ecNumber>
    </recommendedName>
</protein>
<evidence type="ECO:0000256" key="5">
    <source>
        <dbReference type="ARBA" id="ARBA00022741"/>
    </source>
</evidence>
<dbReference type="EC" id="2.7.13.3" evidence="2"/>
<keyword evidence="5" id="KW-0547">Nucleotide-binding</keyword>
<dbReference type="SUPFAM" id="SSF47384">
    <property type="entry name" value="Homodimeric domain of signal transducing histidine kinase"/>
    <property type="match status" value="1"/>
</dbReference>
<dbReference type="Pfam" id="PF02518">
    <property type="entry name" value="HATPase_c"/>
    <property type="match status" value="1"/>
</dbReference>
<dbReference type="InterPro" id="IPR036890">
    <property type="entry name" value="HATPase_C_sf"/>
</dbReference>
<dbReference type="Proteomes" id="UP000548326">
    <property type="component" value="Unassembled WGS sequence"/>
</dbReference>
<evidence type="ECO:0000313" key="10">
    <source>
        <dbReference type="EMBL" id="MBB6127016.1"/>
    </source>
</evidence>
<evidence type="ECO:0000313" key="11">
    <source>
        <dbReference type="Proteomes" id="UP000548326"/>
    </source>
</evidence>
<reference evidence="10 11" key="1">
    <citation type="submission" date="2020-08" db="EMBL/GenBank/DDBJ databases">
        <title>Genomic Encyclopedia of Type Strains, Phase IV (KMG-V): Genome sequencing to study the core and pangenomes of soil and plant-associated prokaryotes.</title>
        <authorList>
            <person name="Whitman W."/>
        </authorList>
    </citation>
    <scope>NUCLEOTIDE SEQUENCE [LARGE SCALE GENOMIC DNA]</scope>
    <source>
        <strain evidence="10 11">MP601</strain>
    </source>
</reference>
<dbReference type="EMBL" id="JACHCA010000003">
    <property type="protein sequence ID" value="MBB6127016.1"/>
    <property type="molecule type" value="Genomic_DNA"/>
</dbReference>
<proteinExistence type="predicted"/>